<evidence type="ECO:0000259" key="18">
    <source>
        <dbReference type="PROSITE" id="PS50865"/>
    </source>
</evidence>
<name>A0A835XMW0_9CHLO</name>
<evidence type="ECO:0000256" key="7">
    <source>
        <dbReference type="ARBA" id="ARBA00022723"/>
    </source>
</evidence>
<dbReference type="InterPro" id="IPR039606">
    <property type="entry name" value="Phytol/farnesol_kinase"/>
</dbReference>
<comment type="subcellular location">
    <subcellularLocation>
        <location evidence="1">Plastid</location>
        <location evidence="1">Chloroplast membrane</location>
        <topology evidence="1">Multi-pass membrane protein</topology>
    </subcellularLocation>
</comment>
<evidence type="ECO:0000256" key="9">
    <source>
        <dbReference type="ARBA" id="ARBA00022777"/>
    </source>
</evidence>
<evidence type="ECO:0000256" key="4">
    <source>
        <dbReference type="ARBA" id="ARBA00022640"/>
    </source>
</evidence>
<dbReference type="GO" id="GO:0016020">
    <property type="term" value="C:membrane"/>
    <property type="evidence" value="ECO:0007669"/>
    <property type="project" value="UniProtKB-SubCell"/>
</dbReference>
<dbReference type="PANTHER" id="PTHR32523:SF8">
    <property type="entry name" value="DOLICHOL KINASE"/>
    <property type="match status" value="1"/>
</dbReference>
<keyword evidence="10" id="KW-0862">Zinc</keyword>
<keyword evidence="12" id="KW-1133">Transmembrane helix</keyword>
<dbReference type="Pfam" id="PF01753">
    <property type="entry name" value="zf-MYND"/>
    <property type="match status" value="1"/>
</dbReference>
<keyword evidence="4" id="KW-0934">Plastid</keyword>
<dbReference type="PANTHER" id="PTHR32523">
    <property type="entry name" value="PHYTOL KINASE 1, CHLOROPLASTIC"/>
    <property type="match status" value="1"/>
</dbReference>
<reference evidence="19" key="1">
    <citation type="journal article" date="2020" name="bioRxiv">
        <title>Comparative genomics of Chlamydomonas.</title>
        <authorList>
            <person name="Craig R.J."/>
            <person name="Hasan A.R."/>
            <person name="Ness R.W."/>
            <person name="Keightley P.D."/>
        </authorList>
    </citation>
    <scope>NUCLEOTIDE SEQUENCE</scope>
    <source>
        <strain evidence="19">CCAP 11/70</strain>
    </source>
</reference>
<sequence length="165" mass="17099">MAAVRLMATRPEEVGALGASGSAVAWQRKAVVVVVEAMRRVQEDQQGEAGSYAGAATYLAAWAAGEGAEIEAAWGAFVHNSCLIHRTAQQLVPPAEARRRLGLPACSNPACANLAGDSEAGLRLQQCGRCGRASYCCRECQTAHWRSGHKEACGKGGEGGGGSVC</sequence>
<feature type="domain" description="MYND-type" evidence="18">
    <location>
        <begin position="108"/>
        <end position="153"/>
    </location>
</feature>
<keyword evidence="6" id="KW-0812">Transmembrane</keyword>
<comment type="similarity">
    <text evidence="2">Belongs to the polyprenol kinase family.</text>
</comment>
<dbReference type="GO" id="GO:0008270">
    <property type="term" value="F:zinc ion binding"/>
    <property type="evidence" value="ECO:0007669"/>
    <property type="project" value="UniProtKB-KW"/>
</dbReference>
<keyword evidence="20" id="KW-1185">Reference proteome</keyword>
<keyword evidence="3" id="KW-0150">Chloroplast</keyword>
<keyword evidence="11" id="KW-0809">Transit peptide</keyword>
<dbReference type="OrthoDB" id="551166at2759"/>
<evidence type="ECO:0000256" key="6">
    <source>
        <dbReference type="ARBA" id="ARBA00022692"/>
    </source>
</evidence>
<evidence type="ECO:0000256" key="3">
    <source>
        <dbReference type="ARBA" id="ARBA00022528"/>
    </source>
</evidence>
<dbReference type="PROSITE" id="PS50865">
    <property type="entry name" value="ZF_MYND_2"/>
    <property type="match status" value="1"/>
</dbReference>
<keyword evidence="5" id="KW-0808">Transferase</keyword>
<keyword evidence="13" id="KW-0472">Membrane</keyword>
<dbReference type="InterPro" id="IPR002893">
    <property type="entry name" value="Znf_MYND"/>
</dbReference>
<evidence type="ECO:0000256" key="11">
    <source>
        <dbReference type="ARBA" id="ARBA00022946"/>
    </source>
</evidence>
<keyword evidence="7" id="KW-0479">Metal-binding</keyword>
<comment type="catalytic activity">
    <reaction evidence="16">
        <text>phytol + CTP = phytyl phosphate + CDP + H(+)</text>
        <dbReference type="Rhea" id="RHEA:38055"/>
        <dbReference type="ChEBI" id="CHEBI:15378"/>
        <dbReference type="ChEBI" id="CHEBI:17327"/>
        <dbReference type="ChEBI" id="CHEBI:37563"/>
        <dbReference type="ChEBI" id="CHEBI:58069"/>
        <dbReference type="ChEBI" id="CHEBI:75483"/>
        <dbReference type="EC" id="2.7.1.182"/>
    </reaction>
</comment>
<evidence type="ECO:0000256" key="14">
    <source>
        <dbReference type="ARBA" id="ARBA00024015"/>
    </source>
</evidence>
<dbReference type="GO" id="GO:0009507">
    <property type="term" value="C:chloroplast"/>
    <property type="evidence" value="ECO:0007669"/>
    <property type="project" value="UniProtKB-SubCell"/>
</dbReference>
<evidence type="ECO:0000256" key="17">
    <source>
        <dbReference type="PROSITE-ProRule" id="PRU00134"/>
    </source>
</evidence>
<evidence type="ECO:0000256" key="15">
    <source>
        <dbReference type="ARBA" id="ARBA00039024"/>
    </source>
</evidence>
<evidence type="ECO:0000313" key="19">
    <source>
        <dbReference type="EMBL" id="KAG2486375.1"/>
    </source>
</evidence>
<gene>
    <name evidence="19" type="ORF">HYH03_014955</name>
</gene>
<evidence type="ECO:0000256" key="8">
    <source>
        <dbReference type="ARBA" id="ARBA00022771"/>
    </source>
</evidence>
<dbReference type="EMBL" id="JAEHOE010000113">
    <property type="protein sequence ID" value="KAG2486375.1"/>
    <property type="molecule type" value="Genomic_DNA"/>
</dbReference>
<protein>
    <recommendedName>
        <fullName evidence="15">phytol kinase</fullName>
        <ecNumber evidence="15">2.7.1.182</ecNumber>
    </recommendedName>
</protein>
<evidence type="ECO:0000256" key="2">
    <source>
        <dbReference type="ARBA" id="ARBA00010794"/>
    </source>
</evidence>
<dbReference type="AlphaFoldDB" id="A0A835XMW0"/>
<comment type="caution">
    <text evidence="19">The sequence shown here is derived from an EMBL/GenBank/DDBJ whole genome shotgun (WGS) entry which is preliminary data.</text>
</comment>
<evidence type="ECO:0000256" key="12">
    <source>
        <dbReference type="ARBA" id="ARBA00022989"/>
    </source>
</evidence>
<dbReference type="EC" id="2.7.1.182" evidence="15"/>
<dbReference type="SUPFAM" id="SSF144232">
    <property type="entry name" value="HIT/MYND zinc finger-like"/>
    <property type="match status" value="1"/>
</dbReference>
<dbReference type="GO" id="GO:0010276">
    <property type="term" value="F:phytol kinase activity"/>
    <property type="evidence" value="ECO:0007669"/>
    <property type="project" value="UniProtKB-EC"/>
</dbReference>
<evidence type="ECO:0000256" key="5">
    <source>
        <dbReference type="ARBA" id="ARBA00022679"/>
    </source>
</evidence>
<dbReference type="Proteomes" id="UP000612055">
    <property type="component" value="Unassembled WGS sequence"/>
</dbReference>
<organism evidence="19 20">
    <name type="scientific">Edaphochlamys debaryana</name>
    <dbReference type="NCBI Taxonomy" id="47281"/>
    <lineage>
        <taxon>Eukaryota</taxon>
        <taxon>Viridiplantae</taxon>
        <taxon>Chlorophyta</taxon>
        <taxon>core chlorophytes</taxon>
        <taxon>Chlorophyceae</taxon>
        <taxon>CS clade</taxon>
        <taxon>Chlamydomonadales</taxon>
        <taxon>Chlamydomonadales incertae sedis</taxon>
        <taxon>Edaphochlamys</taxon>
    </lineage>
</organism>
<dbReference type="Gene3D" id="6.10.140.2220">
    <property type="match status" value="1"/>
</dbReference>
<keyword evidence="9" id="KW-0418">Kinase</keyword>
<keyword evidence="8 17" id="KW-0863">Zinc-finger</keyword>
<comment type="pathway">
    <text evidence="14">Cofactor biosynthesis; tocopherol biosynthesis.</text>
</comment>
<evidence type="ECO:0000256" key="16">
    <source>
        <dbReference type="ARBA" id="ARBA00048889"/>
    </source>
</evidence>
<proteinExistence type="inferred from homology"/>
<evidence type="ECO:0000256" key="10">
    <source>
        <dbReference type="ARBA" id="ARBA00022833"/>
    </source>
</evidence>
<evidence type="ECO:0000256" key="13">
    <source>
        <dbReference type="ARBA" id="ARBA00023136"/>
    </source>
</evidence>
<evidence type="ECO:0000313" key="20">
    <source>
        <dbReference type="Proteomes" id="UP000612055"/>
    </source>
</evidence>
<evidence type="ECO:0000256" key="1">
    <source>
        <dbReference type="ARBA" id="ARBA00004508"/>
    </source>
</evidence>
<accession>A0A835XMW0</accession>